<sequence>MIEIREAVIDDLPEITSLFRNTILHINSKHYTENQIAVWASGADNEKKWTARITKNYFIVAEENDTIVGFAYLTQGNYLDGLFVHKDYQRQGIGAKLLRVIESQVMMAGFKEIKSDVSKTALPFFDDYYYEVEKKQLKHLKGEVFENYIIYRTL</sequence>
<dbReference type="Pfam" id="PF13673">
    <property type="entry name" value="Acetyltransf_10"/>
    <property type="match status" value="1"/>
</dbReference>
<keyword evidence="2" id="KW-0808">Transferase</keyword>
<evidence type="ECO:0000259" key="1">
    <source>
        <dbReference type="PROSITE" id="PS51186"/>
    </source>
</evidence>
<proteinExistence type="predicted"/>
<organism evidence="2 3">
    <name type="scientific">Bizionia algoritergicola</name>
    <dbReference type="NCBI Taxonomy" id="291187"/>
    <lineage>
        <taxon>Bacteria</taxon>
        <taxon>Pseudomonadati</taxon>
        <taxon>Bacteroidota</taxon>
        <taxon>Flavobacteriia</taxon>
        <taxon>Flavobacteriales</taxon>
        <taxon>Flavobacteriaceae</taxon>
        <taxon>Bizionia</taxon>
    </lineage>
</organism>
<keyword evidence="3" id="KW-1185">Reference proteome</keyword>
<dbReference type="AlphaFoldDB" id="A0A5D0QV94"/>
<dbReference type="PROSITE" id="PS51186">
    <property type="entry name" value="GNAT"/>
    <property type="match status" value="1"/>
</dbReference>
<accession>A0A5D0QV94</accession>
<dbReference type="EMBL" id="VSKL01000003">
    <property type="protein sequence ID" value="TYB72775.1"/>
    <property type="molecule type" value="Genomic_DNA"/>
</dbReference>
<dbReference type="OrthoDB" id="424368at2"/>
<dbReference type="InterPro" id="IPR000182">
    <property type="entry name" value="GNAT_dom"/>
</dbReference>
<dbReference type="SUPFAM" id="SSF55729">
    <property type="entry name" value="Acyl-CoA N-acyltransferases (Nat)"/>
    <property type="match status" value="1"/>
</dbReference>
<dbReference type="PANTHER" id="PTHR43451:SF1">
    <property type="entry name" value="ACETYLTRANSFERASE"/>
    <property type="match status" value="1"/>
</dbReference>
<dbReference type="PANTHER" id="PTHR43451">
    <property type="entry name" value="ACETYLTRANSFERASE (GNAT) FAMILY PROTEIN"/>
    <property type="match status" value="1"/>
</dbReference>
<gene>
    <name evidence="2" type="ORF">ES675_09515</name>
</gene>
<dbReference type="Gene3D" id="3.40.630.30">
    <property type="match status" value="1"/>
</dbReference>
<dbReference type="RefSeq" id="WP_066250977.1">
    <property type="nucleotide sequence ID" value="NZ_VSKL01000003.1"/>
</dbReference>
<comment type="caution">
    <text evidence="2">The sequence shown here is derived from an EMBL/GenBank/DDBJ whole genome shotgun (WGS) entry which is preliminary data.</text>
</comment>
<dbReference type="CDD" id="cd04301">
    <property type="entry name" value="NAT_SF"/>
    <property type="match status" value="1"/>
</dbReference>
<dbReference type="InterPro" id="IPR016181">
    <property type="entry name" value="Acyl_CoA_acyltransferase"/>
</dbReference>
<dbReference type="InterPro" id="IPR052564">
    <property type="entry name" value="N-acetyltrans/Recomb-assoc"/>
</dbReference>
<evidence type="ECO:0000313" key="3">
    <source>
        <dbReference type="Proteomes" id="UP000324358"/>
    </source>
</evidence>
<reference evidence="2 3" key="1">
    <citation type="submission" date="2019-08" db="EMBL/GenBank/DDBJ databases">
        <title>Genomes of Antarctic Bizionia species.</title>
        <authorList>
            <person name="Bowman J.P."/>
        </authorList>
    </citation>
    <scope>NUCLEOTIDE SEQUENCE [LARGE SCALE GENOMIC DNA]</scope>
    <source>
        <strain evidence="2 3">APA-1</strain>
    </source>
</reference>
<dbReference type="Proteomes" id="UP000324358">
    <property type="component" value="Unassembled WGS sequence"/>
</dbReference>
<name>A0A5D0QV94_9FLAO</name>
<evidence type="ECO:0000313" key="2">
    <source>
        <dbReference type="EMBL" id="TYB72775.1"/>
    </source>
</evidence>
<protein>
    <submittedName>
        <fullName evidence="2">GNAT family N-acetyltransferase</fullName>
    </submittedName>
</protein>
<dbReference type="GO" id="GO:0016747">
    <property type="term" value="F:acyltransferase activity, transferring groups other than amino-acyl groups"/>
    <property type="evidence" value="ECO:0007669"/>
    <property type="project" value="InterPro"/>
</dbReference>
<feature type="domain" description="N-acetyltransferase" evidence="1">
    <location>
        <begin position="2"/>
        <end position="154"/>
    </location>
</feature>